<feature type="transmembrane region" description="Helical" evidence="1">
    <location>
        <begin position="81"/>
        <end position="102"/>
    </location>
</feature>
<evidence type="ECO:0008006" key="6">
    <source>
        <dbReference type="Google" id="ProtNLM"/>
    </source>
</evidence>
<evidence type="ECO:0000256" key="1">
    <source>
        <dbReference type="SAM" id="Phobius"/>
    </source>
</evidence>
<gene>
    <name evidence="4" type="ORF">GCM10011379_59010</name>
</gene>
<evidence type="ECO:0000259" key="2">
    <source>
        <dbReference type="Pfam" id="PF04773"/>
    </source>
</evidence>
<dbReference type="RefSeq" id="WP_188959446.1">
    <property type="nucleotide sequence ID" value="NZ_BMIB01000010.1"/>
</dbReference>
<protein>
    <recommendedName>
        <fullName evidence="6">FecR family protein</fullName>
    </recommendedName>
</protein>
<dbReference type="Pfam" id="PF16344">
    <property type="entry name" value="FecR_C"/>
    <property type="match status" value="1"/>
</dbReference>
<dbReference type="InterPro" id="IPR032508">
    <property type="entry name" value="FecR_C"/>
</dbReference>
<dbReference type="Gene3D" id="3.55.50.30">
    <property type="match status" value="1"/>
</dbReference>
<dbReference type="Proteomes" id="UP000627292">
    <property type="component" value="Unassembled WGS sequence"/>
</dbReference>
<evidence type="ECO:0000259" key="3">
    <source>
        <dbReference type="Pfam" id="PF16344"/>
    </source>
</evidence>
<evidence type="ECO:0000313" key="4">
    <source>
        <dbReference type="EMBL" id="GGH83511.1"/>
    </source>
</evidence>
<comment type="caution">
    <text evidence="4">The sequence shown here is derived from an EMBL/GenBank/DDBJ whole genome shotgun (WGS) entry which is preliminary data.</text>
</comment>
<dbReference type="Pfam" id="PF04773">
    <property type="entry name" value="FecR"/>
    <property type="match status" value="1"/>
</dbReference>
<dbReference type="PANTHER" id="PTHR30273:SF2">
    <property type="entry name" value="PROTEIN FECR"/>
    <property type="match status" value="1"/>
</dbReference>
<keyword evidence="5" id="KW-1185">Reference proteome</keyword>
<keyword evidence="1" id="KW-0812">Transmembrane</keyword>
<accession>A0A917MZJ4</accession>
<evidence type="ECO:0000313" key="5">
    <source>
        <dbReference type="Proteomes" id="UP000627292"/>
    </source>
</evidence>
<dbReference type="Gene3D" id="2.60.120.1440">
    <property type="match status" value="1"/>
</dbReference>
<dbReference type="GO" id="GO:0016989">
    <property type="term" value="F:sigma factor antagonist activity"/>
    <property type="evidence" value="ECO:0007669"/>
    <property type="project" value="TreeGrafter"/>
</dbReference>
<sequence>MITVPEHILQAQDNYLKGIATEAEKEQLEQWFQQNDATVLAVFSPHPQQEALTRSENFTAISRQLQLPATSPSVSIKRNMWPAAGIAAALILLVSSAGIYYYTKNNTGKTGNTATAGITDTTVTPGSSKATLTLFNGNTIVLDAEKTALIAQENQAFIHLSQTGLLTIKKRDTRIGIADATLNTLTVPNGGEFKMELPDGSSVRLNAGSWLRFPTAFTGATREVELEGEAYFDIATNKSQPFQVKAGGANVTVLGTRFTISAYKAEPQVTTLLSGRVKVQANGSATDAGKTLQPGQQATLQPNGQIHVAEVDTTDAAGWTNNMFVFNELPVNAALAQLARWYNLTVTYKKGIPDIVLNGSFPRNQSLAETLEVLKKLNVHFTIENRKMVVMPL</sequence>
<keyword evidence="1" id="KW-0472">Membrane</keyword>
<reference evidence="4" key="2">
    <citation type="submission" date="2020-09" db="EMBL/GenBank/DDBJ databases">
        <authorList>
            <person name="Sun Q."/>
            <person name="Zhou Y."/>
        </authorList>
    </citation>
    <scope>NUCLEOTIDE SEQUENCE</scope>
    <source>
        <strain evidence="4">CGMCC 1.15290</strain>
    </source>
</reference>
<dbReference type="PANTHER" id="PTHR30273">
    <property type="entry name" value="PERIPLASMIC SIGNAL SENSOR AND SIGMA FACTOR ACTIVATOR FECR-RELATED"/>
    <property type="match status" value="1"/>
</dbReference>
<name>A0A917MZJ4_9BACT</name>
<reference evidence="4" key="1">
    <citation type="journal article" date="2014" name="Int. J. Syst. Evol. Microbiol.">
        <title>Complete genome sequence of Corynebacterium casei LMG S-19264T (=DSM 44701T), isolated from a smear-ripened cheese.</title>
        <authorList>
            <consortium name="US DOE Joint Genome Institute (JGI-PGF)"/>
            <person name="Walter F."/>
            <person name="Albersmeier A."/>
            <person name="Kalinowski J."/>
            <person name="Ruckert C."/>
        </authorList>
    </citation>
    <scope>NUCLEOTIDE SEQUENCE</scope>
    <source>
        <strain evidence="4">CGMCC 1.15290</strain>
    </source>
</reference>
<feature type="domain" description="Protein FecR C-terminal" evidence="3">
    <location>
        <begin position="324"/>
        <end position="390"/>
    </location>
</feature>
<dbReference type="AlphaFoldDB" id="A0A917MZJ4"/>
<dbReference type="InterPro" id="IPR012373">
    <property type="entry name" value="Ferrdict_sens_TM"/>
</dbReference>
<proteinExistence type="predicted"/>
<organism evidence="4 5">
    <name type="scientific">Filimonas zeae</name>
    <dbReference type="NCBI Taxonomy" id="1737353"/>
    <lineage>
        <taxon>Bacteria</taxon>
        <taxon>Pseudomonadati</taxon>
        <taxon>Bacteroidota</taxon>
        <taxon>Chitinophagia</taxon>
        <taxon>Chitinophagales</taxon>
        <taxon>Chitinophagaceae</taxon>
        <taxon>Filimonas</taxon>
    </lineage>
</organism>
<keyword evidence="1" id="KW-1133">Transmembrane helix</keyword>
<dbReference type="InterPro" id="IPR006860">
    <property type="entry name" value="FecR"/>
</dbReference>
<feature type="domain" description="FecR protein" evidence="2">
    <location>
        <begin position="184"/>
        <end position="278"/>
    </location>
</feature>
<dbReference type="EMBL" id="BMIB01000010">
    <property type="protein sequence ID" value="GGH83511.1"/>
    <property type="molecule type" value="Genomic_DNA"/>
</dbReference>